<dbReference type="Proteomes" id="UP001597286">
    <property type="component" value="Unassembled WGS sequence"/>
</dbReference>
<dbReference type="Pfam" id="PF01674">
    <property type="entry name" value="Lipase_2"/>
    <property type="match status" value="1"/>
</dbReference>
<keyword evidence="1" id="KW-0732">Signal</keyword>
<reference evidence="3" key="1">
    <citation type="journal article" date="2019" name="Int. J. Syst. Evol. Microbiol.">
        <title>The Global Catalogue of Microorganisms (GCM) 10K type strain sequencing project: providing services to taxonomists for standard genome sequencing and annotation.</title>
        <authorList>
            <consortium name="The Broad Institute Genomics Platform"/>
            <consortium name="The Broad Institute Genome Sequencing Center for Infectious Disease"/>
            <person name="Wu L."/>
            <person name="Ma J."/>
        </authorList>
    </citation>
    <scope>NUCLEOTIDE SEQUENCE [LARGE SCALE GENOMIC DNA]</scope>
    <source>
        <strain evidence="3">DT72</strain>
    </source>
</reference>
<evidence type="ECO:0000313" key="3">
    <source>
        <dbReference type="Proteomes" id="UP001597286"/>
    </source>
</evidence>
<protein>
    <submittedName>
        <fullName evidence="2">Esterase/lipase family protein</fullName>
    </submittedName>
</protein>
<organism evidence="2 3">
    <name type="scientific">Rhodococcus gannanensis</name>
    <dbReference type="NCBI Taxonomy" id="1960308"/>
    <lineage>
        <taxon>Bacteria</taxon>
        <taxon>Bacillati</taxon>
        <taxon>Actinomycetota</taxon>
        <taxon>Actinomycetes</taxon>
        <taxon>Mycobacteriales</taxon>
        <taxon>Nocardiaceae</taxon>
        <taxon>Rhodococcus</taxon>
    </lineage>
</organism>
<dbReference type="InterPro" id="IPR029058">
    <property type="entry name" value="AB_hydrolase_fold"/>
</dbReference>
<evidence type="ECO:0000313" key="2">
    <source>
        <dbReference type="EMBL" id="MFD1815787.1"/>
    </source>
</evidence>
<name>A0ABW4PDT7_9NOCA</name>
<feature type="chain" id="PRO_5046165509" evidence="1">
    <location>
        <begin position="27"/>
        <end position="312"/>
    </location>
</feature>
<feature type="signal peptide" evidence="1">
    <location>
        <begin position="1"/>
        <end position="26"/>
    </location>
</feature>
<dbReference type="RefSeq" id="WP_378488238.1">
    <property type="nucleotide sequence ID" value="NZ_JBHUFB010000022.1"/>
</dbReference>
<dbReference type="PANTHER" id="PTHR32015:SF1">
    <property type="entry name" value="LIPASE"/>
    <property type="match status" value="1"/>
</dbReference>
<dbReference type="EMBL" id="JBHUFB010000022">
    <property type="protein sequence ID" value="MFD1815787.1"/>
    <property type="molecule type" value="Genomic_DNA"/>
</dbReference>
<dbReference type="InterPro" id="IPR002918">
    <property type="entry name" value="Lipase_EstA/Esterase_EstB"/>
</dbReference>
<dbReference type="Gene3D" id="3.40.50.1820">
    <property type="entry name" value="alpha/beta hydrolase"/>
    <property type="match status" value="1"/>
</dbReference>
<gene>
    <name evidence="2" type="ORF">ACFSJG_26525</name>
</gene>
<dbReference type="PANTHER" id="PTHR32015">
    <property type="entry name" value="FASTING INDUCED LIPASE"/>
    <property type="match status" value="1"/>
</dbReference>
<evidence type="ECO:0000256" key="1">
    <source>
        <dbReference type="SAM" id="SignalP"/>
    </source>
</evidence>
<sequence length="312" mass="32376">MVRVRNVAAALLGVAALFAGSGSAGADPLPVPYRFLAGVVPELTNPGGSIPGTNDWNCTPTSEHPNPVVLVHGTAGNRQTNWATYGPLLANEGYCVFSLTYGAHDELPWPISAIGGMKPIEESAAQLGVFVDRVLAATGAQKVDVVGHSQGTLMPTYWVKFLGGADKVDKYVSLAPLWHGTGAIELDANLSAFRTAGLDVAGPAMAPLCGACGQMVAGSRTLADLRAGGVYEPGITYTNIMTRYDEIVIPYSSGYEEGPNVANIVVQDHCASDFGDHLSIAGEPVAAGFVLNALDPGHPRPVPCVFVPPVVG</sequence>
<accession>A0ABW4PDT7</accession>
<dbReference type="SUPFAM" id="SSF53474">
    <property type="entry name" value="alpha/beta-Hydrolases"/>
    <property type="match status" value="1"/>
</dbReference>
<proteinExistence type="predicted"/>
<comment type="caution">
    <text evidence="2">The sequence shown here is derived from an EMBL/GenBank/DDBJ whole genome shotgun (WGS) entry which is preliminary data.</text>
</comment>
<keyword evidence="3" id="KW-1185">Reference proteome</keyword>